<proteinExistence type="predicted"/>
<sequence>MDFGIGFQPFFRQNAPGAEPISGGNSEEFLHLQVRFITLREELLLFADAMRRAGSHACNVFRLQRLQAGFASK</sequence>
<organism evidence="1 2">
    <name type="scientific">Occallatibacter riparius</name>
    <dbReference type="NCBI Taxonomy" id="1002689"/>
    <lineage>
        <taxon>Bacteria</taxon>
        <taxon>Pseudomonadati</taxon>
        <taxon>Acidobacteriota</taxon>
        <taxon>Terriglobia</taxon>
        <taxon>Terriglobales</taxon>
        <taxon>Acidobacteriaceae</taxon>
        <taxon>Occallatibacter</taxon>
    </lineage>
</organism>
<dbReference type="RefSeq" id="WP_260791124.1">
    <property type="nucleotide sequence ID" value="NZ_CP093313.1"/>
</dbReference>
<name>A0A9J7BH52_9BACT</name>
<protein>
    <submittedName>
        <fullName evidence="1">Uncharacterized protein</fullName>
    </submittedName>
</protein>
<dbReference type="AlphaFoldDB" id="A0A9J7BH52"/>
<reference evidence="1" key="1">
    <citation type="submission" date="2021-04" db="EMBL/GenBank/DDBJ databases">
        <title>Phylogenetic analysis of Acidobacteriaceae.</title>
        <authorList>
            <person name="Qiu L."/>
            <person name="Zhang Q."/>
        </authorList>
    </citation>
    <scope>NUCLEOTIDE SEQUENCE</scope>
    <source>
        <strain evidence="1">DSM 25168</strain>
    </source>
</reference>
<accession>A0A9J7BH52</accession>
<gene>
    <name evidence="1" type="ORF">MOP44_15950</name>
</gene>
<dbReference type="Proteomes" id="UP001059380">
    <property type="component" value="Chromosome"/>
</dbReference>
<dbReference type="KEGG" id="orp:MOP44_15950"/>
<evidence type="ECO:0000313" key="2">
    <source>
        <dbReference type="Proteomes" id="UP001059380"/>
    </source>
</evidence>
<evidence type="ECO:0000313" key="1">
    <source>
        <dbReference type="EMBL" id="UWZ82063.1"/>
    </source>
</evidence>
<dbReference type="EMBL" id="CP093313">
    <property type="protein sequence ID" value="UWZ82063.1"/>
    <property type="molecule type" value="Genomic_DNA"/>
</dbReference>
<keyword evidence="2" id="KW-1185">Reference proteome</keyword>